<evidence type="ECO:0000256" key="1">
    <source>
        <dbReference type="SAM" id="SignalP"/>
    </source>
</evidence>
<comment type="caution">
    <text evidence="2">The sequence shown here is derived from an EMBL/GenBank/DDBJ whole genome shotgun (WGS) entry which is preliminary data.</text>
</comment>
<feature type="chain" id="PRO_5045288619" evidence="1">
    <location>
        <begin position="31"/>
        <end position="116"/>
    </location>
</feature>
<evidence type="ECO:0000313" key="2">
    <source>
        <dbReference type="EMBL" id="MCZ0859381.1"/>
    </source>
</evidence>
<accession>A0ABT4ICV3</accession>
<dbReference type="Proteomes" id="UP001072034">
    <property type="component" value="Unassembled WGS sequence"/>
</dbReference>
<gene>
    <name evidence="2" type="ORF">OHJ16_15190</name>
</gene>
<keyword evidence="3" id="KW-1185">Reference proteome</keyword>
<name>A0ABT4ICV3_9ACTO</name>
<proteinExistence type="predicted"/>
<dbReference type="EMBL" id="JAPTMY010000050">
    <property type="protein sequence ID" value="MCZ0859381.1"/>
    <property type="molecule type" value="Genomic_DNA"/>
</dbReference>
<dbReference type="RefSeq" id="WP_268918599.1">
    <property type="nucleotide sequence ID" value="NZ_JAPTMY010000050.1"/>
</dbReference>
<keyword evidence="1" id="KW-0732">Signal</keyword>
<organism evidence="2 3">
    <name type="scientific">Actinomyces israelii</name>
    <dbReference type="NCBI Taxonomy" id="1659"/>
    <lineage>
        <taxon>Bacteria</taxon>
        <taxon>Bacillati</taxon>
        <taxon>Actinomycetota</taxon>
        <taxon>Actinomycetes</taxon>
        <taxon>Actinomycetales</taxon>
        <taxon>Actinomycetaceae</taxon>
        <taxon>Actinomyces</taxon>
    </lineage>
</organism>
<reference evidence="2" key="1">
    <citation type="submission" date="2022-10" db="EMBL/GenBank/DDBJ databases">
        <title>Genome sequence of Actinomyces israelii ATCC 10048.</title>
        <authorList>
            <person name="Watt R.M."/>
            <person name="Tong W.M."/>
        </authorList>
    </citation>
    <scope>NUCLEOTIDE SEQUENCE</scope>
    <source>
        <strain evidence="2">ATCC 10048</strain>
    </source>
</reference>
<evidence type="ECO:0000313" key="3">
    <source>
        <dbReference type="Proteomes" id="UP001072034"/>
    </source>
</evidence>
<feature type="signal peptide" evidence="1">
    <location>
        <begin position="1"/>
        <end position="30"/>
    </location>
</feature>
<sequence>MIATARRCGAAFMVVLAAALVFMAAPPAYSEDTKAYSGQAPDGSAQISVSVTYESAASGSDGGGGGVTASTQTVTATVRPTCYHEPMWTGKSLADDVRNHSMVFGLLGASRTVPAP</sequence>
<protein>
    <submittedName>
        <fullName evidence="2">Uncharacterized protein</fullName>
    </submittedName>
</protein>